<accession>X0UDU8</accession>
<evidence type="ECO:0000259" key="1">
    <source>
        <dbReference type="Pfam" id="PF09250"/>
    </source>
</evidence>
<proteinExistence type="predicted"/>
<dbReference type="EMBL" id="BARS01012141">
    <property type="protein sequence ID" value="GAF97451.1"/>
    <property type="molecule type" value="Genomic_DNA"/>
</dbReference>
<dbReference type="SUPFAM" id="SSF56747">
    <property type="entry name" value="Prim-pol domain"/>
    <property type="match status" value="1"/>
</dbReference>
<protein>
    <recommendedName>
        <fullName evidence="1">DNA primase/polymerase bifunctional N-terminal domain-containing protein</fullName>
    </recommendedName>
</protein>
<dbReference type="Pfam" id="PF09250">
    <property type="entry name" value="Prim-Pol"/>
    <property type="match status" value="1"/>
</dbReference>
<name>X0UDU8_9ZZZZ</name>
<gene>
    <name evidence="2" type="ORF">S01H1_21775</name>
</gene>
<reference evidence="2" key="1">
    <citation type="journal article" date="2014" name="Front. Microbiol.">
        <title>High frequency of phylogenetically diverse reductive dehalogenase-homologous genes in deep subseafloor sedimentary metagenomes.</title>
        <authorList>
            <person name="Kawai M."/>
            <person name="Futagami T."/>
            <person name="Toyoda A."/>
            <person name="Takaki Y."/>
            <person name="Nishi S."/>
            <person name="Hori S."/>
            <person name="Arai W."/>
            <person name="Tsubouchi T."/>
            <person name="Morono Y."/>
            <person name="Uchiyama I."/>
            <person name="Ito T."/>
            <person name="Fujiyama A."/>
            <person name="Inagaki F."/>
            <person name="Takami H."/>
        </authorList>
    </citation>
    <scope>NUCLEOTIDE SEQUENCE</scope>
    <source>
        <strain evidence="2">Expedition CK06-06</strain>
    </source>
</reference>
<feature type="non-terminal residue" evidence="2">
    <location>
        <position position="91"/>
    </location>
</feature>
<dbReference type="InterPro" id="IPR015330">
    <property type="entry name" value="DNA_primase/pol_bifunc_N"/>
</dbReference>
<evidence type="ECO:0000313" key="2">
    <source>
        <dbReference type="EMBL" id="GAF97451.1"/>
    </source>
</evidence>
<dbReference type="AlphaFoldDB" id="X0UDU8"/>
<organism evidence="2">
    <name type="scientific">marine sediment metagenome</name>
    <dbReference type="NCBI Taxonomy" id="412755"/>
    <lineage>
        <taxon>unclassified sequences</taxon>
        <taxon>metagenomes</taxon>
        <taxon>ecological metagenomes</taxon>
    </lineage>
</organism>
<sequence>MDRKRECVEYYVSQGWRVMPLCYPIDGQCSCGRGAKCSAGKAPHFKLAPQGSKNATKDMAVIDEWFNSGLDFNIGICAGAESNLVILDVDP</sequence>
<comment type="caution">
    <text evidence="2">The sequence shown here is derived from an EMBL/GenBank/DDBJ whole genome shotgun (WGS) entry which is preliminary data.</text>
</comment>
<feature type="domain" description="DNA primase/polymerase bifunctional N-terminal" evidence="1">
    <location>
        <begin position="10"/>
        <end position="90"/>
    </location>
</feature>